<sequence>MPSWASGRVAALDCLRYRCGCSSPGLDKRHHDSAKPQIEPGADRLASSAERRDQARLIERADQWAP</sequence>
<reference evidence="1" key="1">
    <citation type="submission" date="2020-05" db="EMBL/GenBank/DDBJ databases">
        <title>Large-scale comparative analyses of tick genomes elucidate their genetic diversity and vector capacities.</title>
        <authorList>
            <person name="Jia N."/>
            <person name="Wang J."/>
            <person name="Shi W."/>
            <person name="Du L."/>
            <person name="Sun Y."/>
            <person name="Zhan W."/>
            <person name="Jiang J."/>
            <person name="Wang Q."/>
            <person name="Zhang B."/>
            <person name="Ji P."/>
            <person name="Sakyi L.B."/>
            <person name="Cui X."/>
            <person name="Yuan T."/>
            <person name="Jiang B."/>
            <person name="Yang W."/>
            <person name="Lam T.T.-Y."/>
            <person name="Chang Q."/>
            <person name="Ding S."/>
            <person name="Wang X."/>
            <person name="Zhu J."/>
            <person name="Ruan X."/>
            <person name="Zhao L."/>
            <person name="Wei J."/>
            <person name="Que T."/>
            <person name="Du C."/>
            <person name="Cheng J."/>
            <person name="Dai P."/>
            <person name="Han X."/>
            <person name="Huang E."/>
            <person name="Gao Y."/>
            <person name="Liu J."/>
            <person name="Shao H."/>
            <person name="Ye R."/>
            <person name="Li L."/>
            <person name="Wei W."/>
            <person name="Wang X."/>
            <person name="Wang C."/>
            <person name="Yang T."/>
            <person name="Huo Q."/>
            <person name="Li W."/>
            <person name="Guo W."/>
            <person name="Chen H."/>
            <person name="Zhou L."/>
            <person name="Ni X."/>
            <person name="Tian J."/>
            <person name="Zhou Y."/>
            <person name="Sheng Y."/>
            <person name="Liu T."/>
            <person name="Pan Y."/>
            <person name="Xia L."/>
            <person name="Li J."/>
            <person name="Zhao F."/>
            <person name="Cao W."/>
        </authorList>
    </citation>
    <scope>NUCLEOTIDE SEQUENCE</scope>
    <source>
        <strain evidence="1">Hyas-2018</strain>
    </source>
</reference>
<accession>A0ACB7TMN6</accession>
<evidence type="ECO:0000313" key="2">
    <source>
        <dbReference type="Proteomes" id="UP000821845"/>
    </source>
</evidence>
<dbReference type="Proteomes" id="UP000821845">
    <property type="component" value="Chromosome 1"/>
</dbReference>
<name>A0ACB7TMN6_HYAAI</name>
<keyword evidence="2" id="KW-1185">Reference proteome</keyword>
<dbReference type="EMBL" id="CM023481">
    <property type="protein sequence ID" value="KAH6947418.1"/>
    <property type="molecule type" value="Genomic_DNA"/>
</dbReference>
<evidence type="ECO:0000313" key="1">
    <source>
        <dbReference type="EMBL" id="KAH6947418.1"/>
    </source>
</evidence>
<comment type="caution">
    <text evidence="1">The sequence shown here is derived from an EMBL/GenBank/DDBJ whole genome shotgun (WGS) entry which is preliminary data.</text>
</comment>
<organism evidence="1 2">
    <name type="scientific">Hyalomma asiaticum</name>
    <name type="common">Tick</name>
    <dbReference type="NCBI Taxonomy" id="266040"/>
    <lineage>
        <taxon>Eukaryota</taxon>
        <taxon>Metazoa</taxon>
        <taxon>Ecdysozoa</taxon>
        <taxon>Arthropoda</taxon>
        <taxon>Chelicerata</taxon>
        <taxon>Arachnida</taxon>
        <taxon>Acari</taxon>
        <taxon>Parasitiformes</taxon>
        <taxon>Ixodida</taxon>
        <taxon>Ixodoidea</taxon>
        <taxon>Ixodidae</taxon>
        <taxon>Hyalomminae</taxon>
        <taxon>Hyalomma</taxon>
    </lineage>
</organism>
<protein>
    <submittedName>
        <fullName evidence="1">Uncharacterized protein</fullName>
    </submittedName>
</protein>
<gene>
    <name evidence="1" type="ORF">HPB50_018890</name>
</gene>
<proteinExistence type="predicted"/>